<feature type="domain" description="AraC effector-binding" evidence="1">
    <location>
        <begin position="1"/>
        <end position="154"/>
    </location>
</feature>
<comment type="caution">
    <text evidence="3">The sequence shown here is derived from an EMBL/GenBank/DDBJ whole genome shotgun (WGS) entry which is preliminary data.</text>
</comment>
<dbReference type="PANTHER" id="PTHR36444:SF2">
    <property type="entry name" value="TRANSCRIPTIONAL REGULATOR PROTEIN YOBU-RELATED"/>
    <property type="match status" value="1"/>
</dbReference>
<dbReference type="SUPFAM" id="SSF55136">
    <property type="entry name" value="Probable bacterial effector-binding domain"/>
    <property type="match status" value="1"/>
</dbReference>
<accession>A0A497U7E0</accession>
<dbReference type="Proteomes" id="UP000233767">
    <property type="component" value="Unassembled WGS sequence"/>
</dbReference>
<dbReference type="Proteomes" id="UP000275027">
    <property type="component" value="Unassembled WGS sequence"/>
</dbReference>
<name>A0A497U7E0_9FLAO</name>
<keyword evidence="4" id="KW-1185">Reference proteome</keyword>
<dbReference type="InterPro" id="IPR053182">
    <property type="entry name" value="YobU-like_regulator"/>
</dbReference>
<dbReference type="InterPro" id="IPR029441">
    <property type="entry name" value="Cass2"/>
</dbReference>
<proteinExistence type="predicted"/>
<reference evidence="2 4" key="1">
    <citation type="submission" date="2017-12" db="EMBL/GenBank/DDBJ databases">
        <title>Genomic Encyclopedia of Type Strains, Phase III (KMG-III): the genomes of soil and plant-associated and newly described type strains.</title>
        <authorList>
            <person name="Whitman W."/>
        </authorList>
    </citation>
    <scope>NUCLEOTIDE SEQUENCE [LARGE SCALE GENOMIC DNA]</scope>
    <source>
        <strain evidence="2 4">IP-10</strain>
    </source>
</reference>
<dbReference type="SMART" id="SM00871">
    <property type="entry name" value="AraC_E_bind"/>
    <property type="match status" value="1"/>
</dbReference>
<evidence type="ECO:0000313" key="3">
    <source>
        <dbReference type="EMBL" id="RLJ24268.1"/>
    </source>
</evidence>
<dbReference type="Gene3D" id="3.20.80.10">
    <property type="entry name" value="Regulatory factor, effector binding domain"/>
    <property type="match status" value="1"/>
</dbReference>
<dbReference type="EMBL" id="RCCB01000012">
    <property type="protein sequence ID" value="RLJ24268.1"/>
    <property type="molecule type" value="Genomic_DNA"/>
</dbReference>
<evidence type="ECO:0000313" key="2">
    <source>
        <dbReference type="EMBL" id="PKW29928.1"/>
    </source>
</evidence>
<dbReference type="AlphaFoldDB" id="A0A497U7E0"/>
<organism evidence="3 5">
    <name type="scientific">Flavobacterium lindanitolerans</name>
    <dbReference type="NCBI Taxonomy" id="428988"/>
    <lineage>
        <taxon>Bacteria</taxon>
        <taxon>Pseudomonadati</taxon>
        <taxon>Bacteroidota</taxon>
        <taxon>Flavobacteriia</taxon>
        <taxon>Flavobacteriales</taxon>
        <taxon>Flavobacteriaceae</taxon>
        <taxon>Flavobacterium</taxon>
    </lineage>
</organism>
<evidence type="ECO:0000313" key="4">
    <source>
        <dbReference type="Proteomes" id="UP000233767"/>
    </source>
</evidence>
<evidence type="ECO:0000313" key="5">
    <source>
        <dbReference type="Proteomes" id="UP000275027"/>
    </source>
</evidence>
<dbReference type="EMBL" id="PJND01000007">
    <property type="protein sequence ID" value="PKW29928.1"/>
    <property type="molecule type" value="Genomic_DNA"/>
</dbReference>
<evidence type="ECO:0000259" key="1">
    <source>
        <dbReference type="SMART" id="SM00871"/>
    </source>
</evidence>
<dbReference type="RefSeq" id="WP_101471684.1">
    <property type="nucleotide sequence ID" value="NZ_PJND01000007.1"/>
</dbReference>
<sequence>METGKENFLLIGIQLDNKTTNKDGQAAIDCGGLWHQFETEKRYGQIEGKLGNEIYAVYFDYDGDHTQPYSYFIGCKVAEGTAVPQGFKSLKIPTQTYTQKIAKGVMPACIAEAWREIWKEDANLNRAYQYDFEIYDERCADWNNAEVDIFLSVKK</sequence>
<dbReference type="InterPro" id="IPR010499">
    <property type="entry name" value="AraC_E-bd"/>
</dbReference>
<dbReference type="Pfam" id="PF14526">
    <property type="entry name" value="Cass2"/>
    <property type="match status" value="1"/>
</dbReference>
<dbReference type="InterPro" id="IPR011256">
    <property type="entry name" value="Reg_factor_effector_dom_sf"/>
</dbReference>
<gene>
    <name evidence="2" type="ORF">B0G92_1576</name>
    <name evidence="3" type="ORF">CLV50_2148</name>
</gene>
<protein>
    <submittedName>
        <fullName evidence="2 3">Transcriptional regulator YdeE</fullName>
    </submittedName>
</protein>
<reference evidence="3 5" key="2">
    <citation type="submission" date="2018-10" db="EMBL/GenBank/DDBJ databases">
        <title>Genomic Encyclopedia of Archaeal and Bacterial Type Strains, Phase II (KMG-II): from individual species to whole genera.</title>
        <authorList>
            <person name="Goeker M."/>
        </authorList>
    </citation>
    <scope>NUCLEOTIDE SEQUENCE [LARGE SCALE GENOMIC DNA]</scope>
    <source>
        <strain evidence="3 5">DSM 21886</strain>
    </source>
</reference>
<dbReference type="PANTHER" id="PTHR36444">
    <property type="entry name" value="TRANSCRIPTIONAL REGULATOR PROTEIN YOBU-RELATED"/>
    <property type="match status" value="1"/>
</dbReference>